<keyword evidence="3" id="KW-1185">Reference proteome</keyword>
<keyword evidence="1" id="KW-0175">Coiled coil</keyword>
<protein>
    <submittedName>
        <fullName evidence="2">Uncharacterized protein</fullName>
    </submittedName>
</protein>
<dbReference type="EMBL" id="CAJVCH010535266">
    <property type="protein sequence ID" value="CAG7825169.1"/>
    <property type="molecule type" value="Genomic_DNA"/>
</dbReference>
<feature type="coiled-coil region" evidence="1">
    <location>
        <begin position="15"/>
        <end position="42"/>
    </location>
</feature>
<reference evidence="2" key="1">
    <citation type="submission" date="2021-06" db="EMBL/GenBank/DDBJ databases">
        <authorList>
            <person name="Hodson N. C."/>
            <person name="Mongue J. A."/>
            <person name="Jaron S. K."/>
        </authorList>
    </citation>
    <scope>NUCLEOTIDE SEQUENCE</scope>
</reference>
<evidence type="ECO:0000256" key="1">
    <source>
        <dbReference type="SAM" id="Coils"/>
    </source>
</evidence>
<dbReference type="Proteomes" id="UP000708208">
    <property type="component" value="Unassembled WGS sequence"/>
</dbReference>
<evidence type="ECO:0000313" key="3">
    <source>
        <dbReference type="Proteomes" id="UP000708208"/>
    </source>
</evidence>
<evidence type="ECO:0000313" key="2">
    <source>
        <dbReference type="EMBL" id="CAG7825169.1"/>
    </source>
</evidence>
<sequence length="111" mass="13026">MDRLTNLFLDGDIDKKTHEEKREEFTKRREELMRELENHNGADDSFAKTLISSAELASRAAATFKSSNVEEKRQLVNIVFSNLTLKSQKLEFTLRSSFDLFVKLPKNDEWW</sequence>
<gene>
    <name evidence="2" type="ORF">AFUS01_LOCUS35293</name>
</gene>
<accession>A0A8J2LL69</accession>
<dbReference type="AlphaFoldDB" id="A0A8J2LL69"/>
<comment type="caution">
    <text evidence="2">The sequence shown here is derived from an EMBL/GenBank/DDBJ whole genome shotgun (WGS) entry which is preliminary data.</text>
</comment>
<proteinExistence type="predicted"/>
<feature type="non-terminal residue" evidence="2">
    <location>
        <position position="111"/>
    </location>
</feature>
<organism evidence="2 3">
    <name type="scientific">Allacma fusca</name>
    <dbReference type="NCBI Taxonomy" id="39272"/>
    <lineage>
        <taxon>Eukaryota</taxon>
        <taxon>Metazoa</taxon>
        <taxon>Ecdysozoa</taxon>
        <taxon>Arthropoda</taxon>
        <taxon>Hexapoda</taxon>
        <taxon>Collembola</taxon>
        <taxon>Symphypleona</taxon>
        <taxon>Sminthuridae</taxon>
        <taxon>Allacma</taxon>
    </lineage>
</organism>
<name>A0A8J2LL69_9HEXA</name>